<dbReference type="Proteomes" id="UP000430120">
    <property type="component" value="Unassembled WGS sequence"/>
</dbReference>
<evidence type="ECO:0000313" key="3">
    <source>
        <dbReference type="Proteomes" id="UP000430120"/>
    </source>
</evidence>
<accession>A0A643FB26</accession>
<dbReference type="EMBL" id="VZPB01000025">
    <property type="protein sequence ID" value="KAB0581384.1"/>
    <property type="molecule type" value="Genomic_DNA"/>
</dbReference>
<evidence type="ECO:0008006" key="4">
    <source>
        <dbReference type="Google" id="ProtNLM"/>
    </source>
</evidence>
<comment type="caution">
    <text evidence="2">The sequence shown here is derived from an EMBL/GenBank/DDBJ whole genome shotgun (WGS) entry which is preliminary data.</text>
</comment>
<proteinExistence type="predicted"/>
<sequence>MRTAMAWAVTGALALSGCGADVSGAAATTAAMEAQAASQAQAQQVQIQKDLNAAMQAGQQATASAAEQ</sequence>
<feature type="signal peptide" evidence="1">
    <location>
        <begin position="1"/>
        <end position="20"/>
    </location>
</feature>
<dbReference type="RefSeq" id="WP_151124321.1">
    <property type="nucleotide sequence ID" value="NZ_CP088082.1"/>
</dbReference>
<gene>
    <name evidence="2" type="ORF">F7Q92_11675</name>
</gene>
<keyword evidence="1" id="KW-0732">Signal</keyword>
<name>A0A643FB26_IDEDE</name>
<evidence type="ECO:0000313" key="2">
    <source>
        <dbReference type="EMBL" id="KAB0581384.1"/>
    </source>
</evidence>
<protein>
    <recommendedName>
        <fullName evidence="4">Lipoprotein</fullName>
    </recommendedName>
</protein>
<organism evidence="2 3">
    <name type="scientific">Ideonella dechloratans</name>
    <dbReference type="NCBI Taxonomy" id="36863"/>
    <lineage>
        <taxon>Bacteria</taxon>
        <taxon>Pseudomonadati</taxon>
        <taxon>Pseudomonadota</taxon>
        <taxon>Betaproteobacteria</taxon>
        <taxon>Burkholderiales</taxon>
        <taxon>Sphaerotilaceae</taxon>
        <taxon>Ideonella</taxon>
    </lineage>
</organism>
<keyword evidence="3" id="KW-1185">Reference proteome</keyword>
<feature type="chain" id="PRO_5025004693" description="Lipoprotein" evidence="1">
    <location>
        <begin position="21"/>
        <end position="68"/>
    </location>
</feature>
<evidence type="ECO:0000256" key="1">
    <source>
        <dbReference type="SAM" id="SignalP"/>
    </source>
</evidence>
<dbReference type="PROSITE" id="PS51257">
    <property type="entry name" value="PROKAR_LIPOPROTEIN"/>
    <property type="match status" value="1"/>
</dbReference>
<reference evidence="2 3" key="1">
    <citation type="submission" date="2019-09" db="EMBL/GenBank/DDBJ databases">
        <title>Draft genome sequences of 48 bacterial type strains from the CCUG.</title>
        <authorList>
            <person name="Tunovic T."/>
            <person name="Pineiro-Iglesias B."/>
            <person name="Unosson C."/>
            <person name="Inganas E."/>
            <person name="Ohlen M."/>
            <person name="Cardew S."/>
            <person name="Jensie-Markopoulos S."/>
            <person name="Salva-Serra F."/>
            <person name="Jaen-Luchoro D."/>
            <person name="Karlsson R."/>
            <person name="Svensson-Stadler L."/>
            <person name="Chun J."/>
            <person name="Moore E."/>
        </authorList>
    </citation>
    <scope>NUCLEOTIDE SEQUENCE [LARGE SCALE GENOMIC DNA]</scope>
    <source>
        <strain evidence="2 3">CCUG 30977</strain>
    </source>
</reference>
<dbReference type="AlphaFoldDB" id="A0A643FB26"/>